<dbReference type="Pfam" id="PF01757">
    <property type="entry name" value="Acyl_transf_3"/>
    <property type="match status" value="1"/>
</dbReference>
<dbReference type="Proteomes" id="UP000315908">
    <property type="component" value="Unassembled WGS sequence"/>
</dbReference>
<dbReference type="PANTHER" id="PTHR23028:SF53">
    <property type="entry name" value="ACYL_TRANSF_3 DOMAIN-CONTAINING PROTEIN"/>
    <property type="match status" value="1"/>
</dbReference>
<feature type="transmembrane region" description="Helical" evidence="1">
    <location>
        <begin position="167"/>
        <end position="185"/>
    </location>
</feature>
<dbReference type="RefSeq" id="WP_145330879.1">
    <property type="nucleotide sequence ID" value="NZ_VLKR01000044.1"/>
</dbReference>
<feature type="transmembrane region" description="Helical" evidence="1">
    <location>
        <begin position="31"/>
        <end position="51"/>
    </location>
</feature>
<feature type="transmembrane region" description="Helical" evidence="1">
    <location>
        <begin position="131"/>
        <end position="155"/>
    </location>
</feature>
<dbReference type="EMBL" id="VLKR01000044">
    <property type="protein sequence ID" value="TWI15455.1"/>
    <property type="molecule type" value="Genomic_DNA"/>
</dbReference>
<feature type="transmembrane region" description="Helical" evidence="1">
    <location>
        <begin position="280"/>
        <end position="299"/>
    </location>
</feature>
<dbReference type="AlphaFoldDB" id="A0A562M687"/>
<evidence type="ECO:0000259" key="3">
    <source>
        <dbReference type="Pfam" id="PF19040"/>
    </source>
</evidence>
<dbReference type="InterPro" id="IPR043968">
    <property type="entry name" value="SGNH"/>
</dbReference>
<sequence length="621" mass="72139">MTFRYDIGLLRAIAVLAVLLYHYEIPGFKGGFIGVDIFFVISGFLMTQIVLSGMGKGDFSYKKFITKRIKRIVPALLVVSACLLLFIPFFYFTSDLRLNAKYIGLGLSFSSNNYYAFRSGAYFSPDAIDNIFLHTWTLAVEMQFYVLYPLLLLALRKLYLYKFLRFRFIYVGLTLLSFLLCMYWLKTKADYAFYLMPARGWEFMLGGLAFLYTKEIRGTLNRVSSVLLYGLLMLLICSIIGASGRYAWPSLFALLPTLATALILGLAQELAWLRDRGIQFLGNISYSLYLWHWPVYVLYRKYEFAFPYKFGIVVPLLLSVVLASLSYYWVEKNKEQVNVRSLRIAFPALTGLAVLLYLGAEWPLWGRIRLLGTEYANYFEYDEHTHLNPCNCYITDSKNYNFFDADQCLAIDSAKQNILLMGDSHAAELSTAFRKELNKNQRLQEISLSLTFPFPNPRGYGKSVDLWRYFYKKYLPENYQHIDKIFVSVHWLMYHYEGMNYTKEEIRQGVGQMLSIFEQYGLDYYFIGQTEEYLLPYHKVALKMKTNKILDESHYVNPVGARVNSYLKTIIPKGRYIAIYQLKELVHDSDSLGGPYMFDTHHLSPAGASQVINYLKQKNYF</sequence>
<dbReference type="GO" id="GO:0016020">
    <property type="term" value="C:membrane"/>
    <property type="evidence" value="ECO:0007669"/>
    <property type="project" value="TreeGrafter"/>
</dbReference>
<reference evidence="4 5" key="1">
    <citation type="journal article" date="2015" name="Stand. Genomic Sci.">
        <title>Genomic Encyclopedia of Bacterial and Archaeal Type Strains, Phase III: the genomes of soil and plant-associated and newly described type strains.</title>
        <authorList>
            <person name="Whitman W.B."/>
            <person name="Woyke T."/>
            <person name="Klenk H.P."/>
            <person name="Zhou Y."/>
            <person name="Lilburn T.G."/>
            <person name="Beck B.J."/>
            <person name="De Vos P."/>
            <person name="Vandamme P."/>
            <person name="Eisen J.A."/>
            <person name="Garrity G."/>
            <person name="Hugenholtz P."/>
            <person name="Kyrpides N.C."/>
        </authorList>
    </citation>
    <scope>NUCLEOTIDE SEQUENCE [LARGE SCALE GENOMIC DNA]</scope>
    <source>
        <strain evidence="4 5">CGMCC 1.6855</strain>
    </source>
</reference>
<name>A0A562M687_9SPHI</name>
<feature type="transmembrane region" description="Helical" evidence="1">
    <location>
        <begin position="311"/>
        <end position="330"/>
    </location>
</feature>
<organism evidence="4 5">
    <name type="scientific">Sphingobacterium siyangense</name>
    <dbReference type="NCBI Taxonomy" id="459529"/>
    <lineage>
        <taxon>Bacteria</taxon>
        <taxon>Pseudomonadati</taxon>
        <taxon>Bacteroidota</taxon>
        <taxon>Sphingobacteriia</taxon>
        <taxon>Sphingobacteriales</taxon>
        <taxon>Sphingobacteriaceae</taxon>
        <taxon>Sphingobacterium</taxon>
    </lineage>
</organism>
<keyword evidence="1" id="KW-0472">Membrane</keyword>
<dbReference type="OrthoDB" id="290051at2"/>
<keyword evidence="1" id="KW-1133">Transmembrane helix</keyword>
<evidence type="ECO:0000256" key="1">
    <source>
        <dbReference type="SAM" id="Phobius"/>
    </source>
</evidence>
<feature type="transmembrane region" description="Helical" evidence="1">
    <location>
        <begin position="72"/>
        <end position="92"/>
    </location>
</feature>
<dbReference type="GO" id="GO:0009103">
    <property type="term" value="P:lipopolysaccharide biosynthetic process"/>
    <property type="evidence" value="ECO:0007669"/>
    <property type="project" value="TreeGrafter"/>
</dbReference>
<feature type="transmembrane region" description="Helical" evidence="1">
    <location>
        <begin position="7"/>
        <end position="25"/>
    </location>
</feature>
<accession>A0A562M687</accession>
<protein>
    <submittedName>
        <fullName evidence="4">Peptidoglycan/LPS O-acetylase OafA/YrhL</fullName>
    </submittedName>
</protein>
<gene>
    <name evidence="4" type="ORF">IQ31_05113</name>
</gene>
<dbReference type="GO" id="GO:0016747">
    <property type="term" value="F:acyltransferase activity, transferring groups other than amino-acyl groups"/>
    <property type="evidence" value="ECO:0007669"/>
    <property type="project" value="InterPro"/>
</dbReference>
<comment type="caution">
    <text evidence="4">The sequence shown here is derived from an EMBL/GenBank/DDBJ whole genome shotgun (WGS) entry which is preliminary data.</text>
</comment>
<dbReference type="PANTHER" id="PTHR23028">
    <property type="entry name" value="ACETYLTRANSFERASE"/>
    <property type="match status" value="1"/>
</dbReference>
<feature type="transmembrane region" description="Helical" evidence="1">
    <location>
        <begin position="223"/>
        <end position="242"/>
    </location>
</feature>
<dbReference type="InterPro" id="IPR050879">
    <property type="entry name" value="Acyltransferase_3"/>
</dbReference>
<feature type="transmembrane region" description="Helical" evidence="1">
    <location>
        <begin position="191"/>
        <end position="211"/>
    </location>
</feature>
<dbReference type="InterPro" id="IPR002656">
    <property type="entry name" value="Acyl_transf_3_dom"/>
</dbReference>
<feature type="domain" description="Acyltransferase 3" evidence="2">
    <location>
        <begin position="5"/>
        <end position="327"/>
    </location>
</feature>
<feature type="transmembrane region" description="Helical" evidence="1">
    <location>
        <begin position="248"/>
        <end position="268"/>
    </location>
</feature>
<proteinExistence type="predicted"/>
<feature type="transmembrane region" description="Helical" evidence="1">
    <location>
        <begin position="342"/>
        <end position="360"/>
    </location>
</feature>
<evidence type="ECO:0000313" key="4">
    <source>
        <dbReference type="EMBL" id="TWI15455.1"/>
    </source>
</evidence>
<evidence type="ECO:0000313" key="5">
    <source>
        <dbReference type="Proteomes" id="UP000315908"/>
    </source>
</evidence>
<feature type="domain" description="SGNH" evidence="3">
    <location>
        <begin position="392"/>
        <end position="614"/>
    </location>
</feature>
<dbReference type="Pfam" id="PF19040">
    <property type="entry name" value="SGNH"/>
    <property type="match status" value="1"/>
</dbReference>
<evidence type="ECO:0000259" key="2">
    <source>
        <dbReference type="Pfam" id="PF01757"/>
    </source>
</evidence>
<keyword evidence="1" id="KW-0812">Transmembrane</keyword>